<dbReference type="OrthoDB" id="7405368at2"/>
<dbReference type="InterPro" id="IPR050708">
    <property type="entry name" value="T6SS_VgrG/RHS"/>
</dbReference>
<sequence>MESLRAHTDSAGEPTGLTYANGTSQSVALDPLGRLSSLVTNLVGSSADNTRGFAYNPAGQIAQTTQSNDSYVFNALANADRPYTVNGRNQYTQVGSTALGYDARGNLTGSGGDTFGYSSENFLTGYSHAQGSGTLSYDPLGRLYRYTAPQVDTRFAYDGIDMIGEYNASGTLLRRYVHGPGIDNPLVWYEGAGTAGRRYLHKDERGSVIAVSNASGAMLAINSYDEHGIPGTGGLGRFRYTGQTWLPELGLYYYKARMYSPTLGRFMQTDPIGYADGMNMYAYVGGDPVNMVDPLGLCGKESAGSTENGVKGECATDDGGSGGGGGSVIVVTGTRGGGGGGGGGNVIVVTGRRWQASCSVCGNTAALGFGGNGRVIDTGQGSVGGAPPPPPPQIDDNVIVVTPRRNPYTDEIELDPFGDFGRYIFSRVERYRKKVNRCRAESGLSQEQADTVVGLIGLGSELGRIGGANGVLAGAAGAGVLGASAATISNFANCMSN</sequence>
<dbReference type="Proteomes" id="UP000254508">
    <property type="component" value="Chromosome"/>
</dbReference>
<organism evidence="3 4">
    <name type="scientific">Erythrobacter aureus</name>
    <dbReference type="NCBI Taxonomy" id="2182384"/>
    <lineage>
        <taxon>Bacteria</taxon>
        <taxon>Pseudomonadati</taxon>
        <taxon>Pseudomonadota</taxon>
        <taxon>Alphaproteobacteria</taxon>
        <taxon>Sphingomonadales</taxon>
        <taxon>Erythrobacteraceae</taxon>
        <taxon>Erythrobacter/Porphyrobacter group</taxon>
        <taxon>Erythrobacter</taxon>
    </lineage>
</organism>
<keyword evidence="1" id="KW-0677">Repeat</keyword>
<evidence type="ECO:0000313" key="3">
    <source>
        <dbReference type="EMBL" id="AXK42358.1"/>
    </source>
</evidence>
<dbReference type="PRINTS" id="PR00394">
    <property type="entry name" value="RHSPROTEIN"/>
</dbReference>
<dbReference type="Pfam" id="PF25023">
    <property type="entry name" value="TEN_YD-shell"/>
    <property type="match status" value="1"/>
</dbReference>
<evidence type="ECO:0000256" key="1">
    <source>
        <dbReference type="ARBA" id="ARBA00022737"/>
    </source>
</evidence>
<evidence type="ECO:0000259" key="2">
    <source>
        <dbReference type="Pfam" id="PF25023"/>
    </source>
</evidence>
<evidence type="ECO:0000313" key="4">
    <source>
        <dbReference type="Proteomes" id="UP000254508"/>
    </source>
</evidence>
<gene>
    <name evidence="3" type="ORF">DVR09_08410</name>
</gene>
<proteinExistence type="predicted"/>
<dbReference type="AlphaFoldDB" id="A0A345YEK6"/>
<dbReference type="Gene3D" id="2.180.10.10">
    <property type="entry name" value="RHS repeat-associated core"/>
    <property type="match status" value="1"/>
</dbReference>
<dbReference type="InterPro" id="IPR022385">
    <property type="entry name" value="Rhs_assc_core"/>
</dbReference>
<dbReference type="PANTHER" id="PTHR32305:SF15">
    <property type="entry name" value="PROTEIN RHSA-RELATED"/>
    <property type="match status" value="1"/>
</dbReference>
<name>A0A345YEK6_9SPHN</name>
<feature type="domain" description="Teneurin-like YD-shell" evidence="2">
    <location>
        <begin position="26"/>
        <end position="274"/>
    </location>
</feature>
<dbReference type="InterPro" id="IPR056823">
    <property type="entry name" value="TEN-like_YD-shell"/>
</dbReference>
<dbReference type="KEGG" id="err:DVR09_08410"/>
<reference evidence="4" key="1">
    <citation type="submission" date="2018-07" db="EMBL/GenBank/DDBJ databases">
        <title>Genome sequence of Erythrobacter strain YH-07, an antagonistic bacterium isolated from Yellow Sea.</title>
        <authorList>
            <person name="Tang T."/>
            <person name="Liu Q."/>
            <person name="Sun X."/>
        </authorList>
    </citation>
    <scope>NUCLEOTIDE SEQUENCE [LARGE SCALE GENOMIC DNA]</scope>
    <source>
        <strain evidence="4">YH-07</strain>
    </source>
</reference>
<dbReference type="PANTHER" id="PTHR32305">
    <property type="match status" value="1"/>
</dbReference>
<dbReference type="EMBL" id="CP031357">
    <property type="protein sequence ID" value="AXK42358.1"/>
    <property type="molecule type" value="Genomic_DNA"/>
</dbReference>
<protein>
    <submittedName>
        <fullName evidence="3">RHS repeat-associated core domain-containing protein</fullName>
    </submittedName>
</protein>
<dbReference type="NCBIfam" id="TIGR03696">
    <property type="entry name" value="Rhs_assc_core"/>
    <property type="match status" value="1"/>
</dbReference>
<accession>A0A345YEK6</accession>
<keyword evidence="4" id="KW-1185">Reference proteome</keyword>
<dbReference type="RefSeq" id="WP_115416539.1">
    <property type="nucleotide sequence ID" value="NZ_CP031357.1"/>
</dbReference>